<evidence type="ECO:0000313" key="2">
    <source>
        <dbReference type="Proteomes" id="UP000734854"/>
    </source>
</evidence>
<dbReference type="AlphaFoldDB" id="A0A8J5L273"/>
<protein>
    <recommendedName>
        <fullName evidence="3">DDE Tnp4 domain-containing protein</fullName>
    </recommendedName>
</protein>
<evidence type="ECO:0008006" key="3">
    <source>
        <dbReference type="Google" id="ProtNLM"/>
    </source>
</evidence>
<comment type="caution">
    <text evidence="1">The sequence shown here is derived from an EMBL/GenBank/DDBJ whole genome shotgun (WGS) entry which is preliminary data.</text>
</comment>
<organism evidence="1 2">
    <name type="scientific">Zingiber officinale</name>
    <name type="common">Ginger</name>
    <name type="synonym">Amomum zingiber</name>
    <dbReference type="NCBI Taxonomy" id="94328"/>
    <lineage>
        <taxon>Eukaryota</taxon>
        <taxon>Viridiplantae</taxon>
        <taxon>Streptophyta</taxon>
        <taxon>Embryophyta</taxon>
        <taxon>Tracheophyta</taxon>
        <taxon>Spermatophyta</taxon>
        <taxon>Magnoliopsida</taxon>
        <taxon>Liliopsida</taxon>
        <taxon>Zingiberales</taxon>
        <taxon>Zingiberaceae</taxon>
        <taxon>Zingiber</taxon>
    </lineage>
</organism>
<reference evidence="1 2" key="1">
    <citation type="submission" date="2020-08" db="EMBL/GenBank/DDBJ databases">
        <title>Plant Genome Project.</title>
        <authorList>
            <person name="Zhang R.-G."/>
        </authorList>
    </citation>
    <scope>NUCLEOTIDE SEQUENCE [LARGE SCALE GENOMIC DNA]</scope>
    <source>
        <tissue evidence="1">Rhizome</tissue>
    </source>
</reference>
<accession>A0A8J5L273</accession>
<name>A0A8J5L273_ZINOF</name>
<dbReference type="EMBL" id="JACMSC010000012">
    <property type="protein sequence ID" value="KAG6498175.1"/>
    <property type="molecule type" value="Genomic_DNA"/>
</dbReference>
<sequence>MILKDMRKYVDKGLPESNEQKDNVRRILLHNLMISSDTCHSILMQPDGSEIPPHIESSNIFYPYFKDYVGALDGTHIRVKANPSIKKWRYTPVPRYEKLLELFAHNRANGQRASIAAERNVEITLKGEQRDLGLDDEYENFEVIPDSPPFDDRSRKQKLASIDPYGNKKNAVIDINVKEVVVAIDRSTSVIENRSFRIQNVNEKLYKALVCAGVLDKNILAAYLFLGENKEKMMLFMGCPPEKRLEFLKMIFSF</sequence>
<keyword evidence="2" id="KW-1185">Reference proteome</keyword>
<proteinExistence type="predicted"/>
<gene>
    <name evidence="1" type="ORF">ZIOFF_046087</name>
</gene>
<evidence type="ECO:0000313" key="1">
    <source>
        <dbReference type="EMBL" id="KAG6498175.1"/>
    </source>
</evidence>
<dbReference type="Proteomes" id="UP000734854">
    <property type="component" value="Unassembled WGS sequence"/>
</dbReference>